<reference evidence="1" key="1">
    <citation type="submission" date="2021-06" db="EMBL/GenBank/DDBJ databases">
        <title>Parelaphostrongylus tenuis whole genome reference sequence.</title>
        <authorList>
            <person name="Garwood T.J."/>
            <person name="Larsen P.A."/>
            <person name="Fountain-Jones N.M."/>
            <person name="Garbe J.R."/>
            <person name="Macchietto M.G."/>
            <person name="Kania S.A."/>
            <person name="Gerhold R.W."/>
            <person name="Richards J.E."/>
            <person name="Wolf T.M."/>
        </authorList>
    </citation>
    <scope>NUCLEOTIDE SEQUENCE</scope>
    <source>
        <strain evidence="1">MNPRO001-30</strain>
        <tissue evidence="1">Meninges</tissue>
    </source>
</reference>
<dbReference type="Proteomes" id="UP001196413">
    <property type="component" value="Unassembled WGS sequence"/>
</dbReference>
<comment type="caution">
    <text evidence="1">The sequence shown here is derived from an EMBL/GenBank/DDBJ whole genome shotgun (WGS) entry which is preliminary data.</text>
</comment>
<keyword evidence="2" id="KW-1185">Reference proteome</keyword>
<proteinExistence type="predicted"/>
<evidence type="ECO:0000313" key="1">
    <source>
        <dbReference type="EMBL" id="KAJ1360446.1"/>
    </source>
</evidence>
<dbReference type="EMBL" id="JAHQIW010003867">
    <property type="protein sequence ID" value="KAJ1360446.1"/>
    <property type="molecule type" value="Genomic_DNA"/>
</dbReference>
<name>A0AAD5QV28_PARTN</name>
<dbReference type="AlphaFoldDB" id="A0AAD5QV28"/>
<organism evidence="1 2">
    <name type="scientific">Parelaphostrongylus tenuis</name>
    <name type="common">Meningeal worm</name>
    <dbReference type="NCBI Taxonomy" id="148309"/>
    <lineage>
        <taxon>Eukaryota</taxon>
        <taxon>Metazoa</taxon>
        <taxon>Ecdysozoa</taxon>
        <taxon>Nematoda</taxon>
        <taxon>Chromadorea</taxon>
        <taxon>Rhabditida</taxon>
        <taxon>Rhabditina</taxon>
        <taxon>Rhabditomorpha</taxon>
        <taxon>Strongyloidea</taxon>
        <taxon>Metastrongylidae</taxon>
        <taxon>Parelaphostrongylus</taxon>
    </lineage>
</organism>
<accession>A0AAD5QV28</accession>
<gene>
    <name evidence="1" type="ORF">KIN20_019415</name>
</gene>
<protein>
    <submittedName>
        <fullName evidence="1">Uncharacterized protein</fullName>
    </submittedName>
</protein>
<evidence type="ECO:0000313" key="2">
    <source>
        <dbReference type="Proteomes" id="UP001196413"/>
    </source>
</evidence>
<sequence length="98" mass="10733">MAQAAILNCFQNAPPAPVLNGLNYLKSLGARGLAVNAEHRGEFAPPSSRMDVLLRLLLPPLAMIATQRPMHMQAYDRVLDKNLHLPLDLATRKTSMSS</sequence>